<keyword evidence="3 5" id="KW-0378">Hydrolase</keyword>
<proteinExistence type="inferred from homology"/>
<feature type="binding site" evidence="5">
    <location>
        <position position="221"/>
    </location>
    <ligand>
        <name>Zn(2+)</name>
        <dbReference type="ChEBI" id="CHEBI:29105"/>
    </ligand>
</feature>
<dbReference type="GO" id="GO:0090614">
    <property type="term" value="F:5'-methylthioadenosine deaminase activity"/>
    <property type="evidence" value="ECO:0007669"/>
    <property type="project" value="UniProtKB-UniRule"/>
</dbReference>
<dbReference type="InterPro" id="IPR023512">
    <property type="entry name" value="Deaminase_MtaD/DadD"/>
</dbReference>
<dbReference type="EMBL" id="FOVJ01000006">
    <property type="protein sequence ID" value="SFO04401.1"/>
    <property type="molecule type" value="Genomic_DNA"/>
</dbReference>
<feature type="binding site" evidence="5">
    <location>
        <position position="72"/>
    </location>
    <ligand>
        <name>Zn(2+)</name>
        <dbReference type="ChEBI" id="CHEBI:29105"/>
    </ligand>
</feature>
<dbReference type="AlphaFoldDB" id="A0A1I5DZW2"/>
<dbReference type="Pfam" id="PF01979">
    <property type="entry name" value="Amidohydro_1"/>
    <property type="match status" value="1"/>
</dbReference>
<dbReference type="SUPFAM" id="SSF51338">
    <property type="entry name" value="Composite domain of metallo-dependent hydrolases"/>
    <property type="match status" value="1"/>
</dbReference>
<dbReference type="FunFam" id="3.20.20.140:FF:000014">
    <property type="entry name" value="5-methylthioadenosine/S-adenosylhomocysteine deaminase"/>
    <property type="match status" value="1"/>
</dbReference>
<dbReference type="InterPro" id="IPR050287">
    <property type="entry name" value="MTA/SAH_deaminase"/>
</dbReference>
<dbReference type="STRING" id="1266925.GCA_000619905_02359"/>
<evidence type="ECO:0000313" key="7">
    <source>
        <dbReference type="EMBL" id="SFO04401.1"/>
    </source>
</evidence>
<dbReference type="GO" id="GO:0050270">
    <property type="term" value="F:S-adenosylhomocysteine deaminase activity"/>
    <property type="evidence" value="ECO:0007669"/>
    <property type="project" value="UniProtKB-UniRule"/>
</dbReference>
<comment type="caution">
    <text evidence="5">Lacks conserved residue(s) required for the propagation of feature annotation.</text>
</comment>
<feature type="binding site" evidence="5">
    <location>
        <position position="194"/>
    </location>
    <ligand>
        <name>substrate</name>
    </ligand>
</feature>
<feature type="binding site" evidence="5">
    <location>
        <position position="74"/>
    </location>
    <ligand>
        <name>Zn(2+)</name>
        <dbReference type="ChEBI" id="CHEBI:29105"/>
    </ligand>
</feature>
<dbReference type="InterPro" id="IPR032466">
    <property type="entry name" value="Metal_Hydrolase"/>
</dbReference>
<evidence type="ECO:0000256" key="4">
    <source>
        <dbReference type="ARBA" id="ARBA00022833"/>
    </source>
</evidence>
<dbReference type="GO" id="GO:0046872">
    <property type="term" value="F:metal ion binding"/>
    <property type="evidence" value="ECO:0007669"/>
    <property type="project" value="UniProtKB-KW"/>
</dbReference>
<dbReference type="PANTHER" id="PTHR43794:SF11">
    <property type="entry name" value="AMIDOHYDROLASE-RELATED DOMAIN-CONTAINING PROTEIN"/>
    <property type="match status" value="1"/>
</dbReference>
<dbReference type="HAMAP" id="MF_01281">
    <property type="entry name" value="MTA_SAH_deamin"/>
    <property type="match status" value="1"/>
</dbReference>
<keyword evidence="2 5" id="KW-0479">Metal-binding</keyword>
<dbReference type="OrthoDB" id="9807210at2"/>
<name>A0A1I5DZW2_9PROT</name>
<gene>
    <name evidence="5" type="primary">mtaD</name>
    <name evidence="7" type="ORF">SAMN05216386_2470</name>
</gene>
<dbReference type="InterPro" id="IPR011059">
    <property type="entry name" value="Metal-dep_hydrolase_composite"/>
</dbReference>
<dbReference type="PANTHER" id="PTHR43794">
    <property type="entry name" value="AMINOHYDROLASE SSNA-RELATED"/>
    <property type="match status" value="1"/>
</dbReference>
<protein>
    <recommendedName>
        <fullName evidence="5">5-methylthioadenosine/S-adenosylhomocysteine deaminase</fullName>
        <shortName evidence="5">MTA/SAH deaminase</shortName>
        <ecNumber evidence="5">3.5.4.28</ecNumber>
        <ecNumber evidence="5">3.5.4.31</ecNumber>
    </recommendedName>
</protein>
<comment type="similarity">
    <text evidence="1">Belongs to the metallo-dependent hydrolases superfamily. ATZ/TRZ family.</text>
</comment>
<evidence type="ECO:0000259" key="6">
    <source>
        <dbReference type="Pfam" id="PF01979"/>
    </source>
</evidence>
<comment type="cofactor">
    <cofactor evidence="5">
        <name>Zn(2+)</name>
        <dbReference type="ChEBI" id="CHEBI:29105"/>
    </cofactor>
    <text evidence="5">Binds 1 zinc ion per subunit.</text>
</comment>
<keyword evidence="8" id="KW-1185">Reference proteome</keyword>
<evidence type="ECO:0000256" key="3">
    <source>
        <dbReference type="ARBA" id="ARBA00022801"/>
    </source>
</evidence>
<feature type="domain" description="Amidohydrolase-related" evidence="6">
    <location>
        <begin position="64"/>
        <end position="412"/>
    </location>
</feature>
<organism evidence="7 8">
    <name type="scientific">Nitrosospira briensis</name>
    <dbReference type="NCBI Taxonomy" id="35799"/>
    <lineage>
        <taxon>Bacteria</taxon>
        <taxon>Pseudomonadati</taxon>
        <taxon>Pseudomonadota</taxon>
        <taxon>Betaproteobacteria</taxon>
        <taxon>Nitrosomonadales</taxon>
        <taxon>Nitrosomonadaceae</taxon>
        <taxon>Nitrosospira</taxon>
    </lineage>
</organism>
<accession>A0A1I5DZW2</accession>
<evidence type="ECO:0000256" key="2">
    <source>
        <dbReference type="ARBA" id="ARBA00022723"/>
    </source>
</evidence>
<keyword evidence="4 5" id="KW-0862">Zinc</keyword>
<feature type="binding site" evidence="5">
    <location>
        <position position="101"/>
    </location>
    <ligand>
        <name>substrate</name>
    </ligand>
</feature>
<comment type="catalytic activity">
    <reaction evidence="5">
        <text>S-methyl-5'-thioadenosine + H2O + H(+) = S-methyl-5'-thioinosine + NH4(+)</text>
        <dbReference type="Rhea" id="RHEA:25025"/>
        <dbReference type="ChEBI" id="CHEBI:15377"/>
        <dbReference type="ChEBI" id="CHEBI:15378"/>
        <dbReference type="ChEBI" id="CHEBI:17509"/>
        <dbReference type="ChEBI" id="CHEBI:28938"/>
        <dbReference type="ChEBI" id="CHEBI:48595"/>
        <dbReference type="EC" id="3.5.4.31"/>
    </reaction>
</comment>
<dbReference type="CDD" id="cd01298">
    <property type="entry name" value="ATZ_TRZ_like"/>
    <property type="match status" value="1"/>
</dbReference>
<comment type="similarity">
    <text evidence="5">Belongs to the metallo-dependent hydrolases superfamily. MTA/SAH deaminase family.</text>
</comment>
<feature type="binding site" evidence="5">
    <location>
        <position position="309"/>
    </location>
    <ligand>
        <name>substrate</name>
    </ligand>
</feature>
<dbReference type="Gene3D" id="3.20.20.140">
    <property type="entry name" value="Metal-dependent hydrolases"/>
    <property type="match status" value="1"/>
</dbReference>
<feature type="binding site" evidence="5">
    <location>
        <position position="224"/>
    </location>
    <ligand>
        <name>substrate</name>
    </ligand>
</feature>
<feature type="binding site" evidence="5">
    <location>
        <position position="309"/>
    </location>
    <ligand>
        <name>Zn(2+)</name>
        <dbReference type="ChEBI" id="CHEBI:29105"/>
    </ligand>
</feature>
<dbReference type="InterPro" id="IPR006680">
    <property type="entry name" value="Amidohydro-rel"/>
</dbReference>
<dbReference type="EC" id="3.5.4.31" evidence="5"/>
<evidence type="ECO:0000256" key="1">
    <source>
        <dbReference type="ARBA" id="ARBA00006745"/>
    </source>
</evidence>
<dbReference type="RefSeq" id="WP_074797820.1">
    <property type="nucleotide sequence ID" value="NZ_FOVJ01000006.1"/>
</dbReference>
<reference evidence="8" key="1">
    <citation type="submission" date="2016-10" db="EMBL/GenBank/DDBJ databases">
        <authorList>
            <person name="Varghese N."/>
        </authorList>
    </citation>
    <scope>NUCLEOTIDE SEQUENCE [LARGE SCALE GENOMIC DNA]</scope>
    <source>
        <strain evidence="8">Nsp8</strain>
    </source>
</reference>
<dbReference type="Gene3D" id="2.30.40.10">
    <property type="entry name" value="Urease, subunit C, domain 1"/>
    <property type="match status" value="1"/>
</dbReference>
<sequence>MIHPEKIDTLLEARWIIPVEPAGAVLRNHAIAIDQGTIRAVMPGAEAHAQFAPDEHIVLGNHALIPGLVNLHAHAAMSLMRGIADDLPLMEWLGNHIWPAEARHVDSNFVFDGTRLACAEMLRGGITCFNDMYLFPEATVGAAVDAGMRASIGMIAIDLPTAYASDADDYLAKGLALRDEYGRHPLLSFCFAPHAPYTVSDRIFGSILTYAEQLDLPIHIHLHETTDEIRNSLKSHGVRPIERLHKLGLLGPNLIAVHMVHLNGEEIELMAQLGCTVANCPSSNLKLANGLAPVAALTSAGVNVGLGTDGAASNNRLDMFEEMRFTALLAKAQSGRANILPAWQVLQMATLNGANALGIGTLTGSLVAGKAADITAVDFSSLELAPCYDPVSHLVYAAGREHVSHVWVNGKMLLNDGELTTLDEQEILLRAEFWRERMATESKNY</sequence>
<dbReference type="Proteomes" id="UP000183107">
    <property type="component" value="Unassembled WGS sequence"/>
</dbReference>
<comment type="function">
    <text evidence="5">Catalyzes the deamination of 5-methylthioadenosine and S-adenosyl-L-homocysteine into 5-methylthioinosine and S-inosyl-L-homocysteine, respectively. Is also able to deaminate adenosine.</text>
</comment>
<dbReference type="NCBIfam" id="NF006549">
    <property type="entry name" value="PRK09045.1"/>
    <property type="match status" value="1"/>
</dbReference>
<evidence type="ECO:0000313" key="8">
    <source>
        <dbReference type="Proteomes" id="UP000183107"/>
    </source>
</evidence>
<dbReference type="EC" id="3.5.4.28" evidence="5"/>
<dbReference type="SUPFAM" id="SSF51556">
    <property type="entry name" value="Metallo-dependent hydrolases"/>
    <property type="match status" value="1"/>
</dbReference>
<comment type="catalytic activity">
    <reaction evidence="5">
        <text>S-adenosyl-L-homocysteine + H2O + H(+) = S-inosyl-L-homocysteine + NH4(+)</text>
        <dbReference type="Rhea" id="RHEA:20716"/>
        <dbReference type="ChEBI" id="CHEBI:15377"/>
        <dbReference type="ChEBI" id="CHEBI:15378"/>
        <dbReference type="ChEBI" id="CHEBI:28938"/>
        <dbReference type="ChEBI" id="CHEBI:57856"/>
        <dbReference type="ChEBI" id="CHEBI:57985"/>
        <dbReference type="EC" id="3.5.4.28"/>
    </reaction>
</comment>
<evidence type="ECO:0000256" key="5">
    <source>
        <dbReference type="HAMAP-Rule" id="MF_01281"/>
    </source>
</evidence>